<accession>A0ABW3F865</accession>
<evidence type="ECO:0000313" key="4">
    <source>
        <dbReference type="Proteomes" id="UP001597128"/>
    </source>
</evidence>
<evidence type="ECO:0000259" key="2">
    <source>
        <dbReference type="Pfam" id="PF07589"/>
    </source>
</evidence>
<dbReference type="Proteomes" id="UP001597128">
    <property type="component" value="Unassembled WGS sequence"/>
</dbReference>
<dbReference type="EMBL" id="JBHTKB010000003">
    <property type="protein sequence ID" value="MFD0914656.1"/>
    <property type="molecule type" value="Genomic_DNA"/>
</dbReference>
<feature type="chain" id="PRO_5046282073" evidence="1">
    <location>
        <begin position="22"/>
        <end position="209"/>
    </location>
</feature>
<organism evidence="3 4">
    <name type="scientific">Methylophilus luteus</name>
    <dbReference type="NCBI Taxonomy" id="640108"/>
    <lineage>
        <taxon>Bacteria</taxon>
        <taxon>Pseudomonadati</taxon>
        <taxon>Pseudomonadota</taxon>
        <taxon>Betaproteobacteria</taxon>
        <taxon>Nitrosomonadales</taxon>
        <taxon>Methylophilaceae</taxon>
        <taxon>Methylophilus</taxon>
    </lineage>
</organism>
<name>A0ABW3F865_9PROT</name>
<dbReference type="InterPro" id="IPR013320">
    <property type="entry name" value="ConA-like_dom_sf"/>
</dbReference>
<protein>
    <submittedName>
        <fullName evidence="3">PEP-CTERM sorting domain-containing protein</fullName>
    </submittedName>
</protein>
<dbReference type="NCBIfam" id="TIGR02595">
    <property type="entry name" value="PEP_CTERM"/>
    <property type="match status" value="1"/>
</dbReference>
<comment type="caution">
    <text evidence="3">The sequence shown here is derived from an EMBL/GenBank/DDBJ whole genome shotgun (WGS) entry which is preliminary data.</text>
</comment>
<dbReference type="SUPFAM" id="SSF49899">
    <property type="entry name" value="Concanavalin A-like lectins/glucanases"/>
    <property type="match status" value="1"/>
</dbReference>
<dbReference type="Pfam" id="PF07589">
    <property type="entry name" value="PEP-CTERM"/>
    <property type="match status" value="1"/>
</dbReference>
<evidence type="ECO:0000256" key="1">
    <source>
        <dbReference type="SAM" id="SignalP"/>
    </source>
</evidence>
<sequence>MRKVSVASFLVLAFAAVNAQAAAVTLINDGFEASWTATTLVGSDGNWTFNYEPTGPNVGWNFGIGTGVATSSLVTAQEGSQYAFLQTTTGLLSQTFNVAQAGNADLSFFYGLRPNYAAGQELEVYVNGNFLTKLTTQTGWTNSVLSLGFLSAGSNSIAFKGTGGVGGDTTVFLDRVAVSVSNVPEPTSALMLSLGLGGLLLARRRITNA</sequence>
<keyword evidence="1" id="KW-0732">Signal</keyword>
<reference evidence="4" key="1">
    <citation type="journal article" date="2019" name="Int. J. Syst. Evol. Microbiol.">
        <title>The Global Catalogue of Microorganisms (GCM) 10K type strain sequencing project: providing services to taxonomists for standard genome sequencing and annotation.</title>
        <authorList>
            <consortium name="The Broad Institute Genomics Platform"/>
            <consortium name="The Broad Institute Genome Sequencing Center for Infectious Disease"/>
            <person name="Wu L."/>
            <person name="Ma J."/>
        </authorList>
    </citation>
    <scope>NUCLEOTIDE SEQUENCE [LARGE SCALE GENOMIC DNA]</scope>
    <source>
        <strain evidence="4">CCUG 58412</strain>
    </source>
</reference>
<feature type="signal peptide" evidence="1">
    <location>
        <begin position="1"/>
        <end position="21"/>
    </location>
</feature>
<feature type="domain" description="Ice-binding protein C-terminal" evidence="2">
    <location>
        <begin position="183"/>
        <end position="205"/>
    </location>
</feature>
<keyword evidence="4" id="KW-1185">Reference proteome</keyword>
<gene>
    <name evidence="3" type="ORF">ACFQ1Z_13935</name>
</gene>
<dbReference type="RefSeq" id="WP_379058762.1">
    <property type="nucleotide sequence ID" value="NZ_JBHTKB010000003.1"/>
</dbReference>
<dbReference type="Gene3D" id="2.60.120.260">
    <property type="entry name" value="Galactose-binding domain-like"/>
    <property type="match status" value="1"/>
</dbReference>
<dbReference type="InterPro" id="IPR013424">
    <property type="entry name" value="Ice-binding_C"/>
</dbReference>
<proteinExistence type="predicted"/>
<evidence type="ECO:0000313" key="3">
    <source>
        <dbReference type="EMBL" id="MFD0914656.1"/>
    </source>
</evidence>